<dbReference type="GO" id="GO:0046486">
    <property type="term" value="P:glycerolipid metabolic process"/>
    <property type="evidence" value="ECO:0007669"/>
    <property type="project" value="UniProtKB-ARBA"/>
</dbReference>
<gene>
    <name evidence="6" type="ORF">FE257_002306</name>
</gene>
<reference evidence="6" key="2">
    <citation type="submission" date="2020-02" db="EMBL/GenBank/DDBJ databases">
        <authorList>
            <person name="Gilchrist C.L.M."/>
            <person name="Chooi Y.-H."/>
        </authorList>
    </citation>
    <scope>NUCLEOTIDE SEQUENCE</scope>
    <source>
        <strain evidence="6">MST-FP2251</strain>
    </source>
</reference>
<dbReference type="GO" id="GO:0016020">
    <property type="term" value="C:membrane"/>
    <property type="evidence" value="ECO:0007669"/>
    <property type="project" value="TreeGrafter"/>
</dbReference>
<dbReference type="PROSITE" id="PS51635">
    <property type="entry name" value="PNPLA"/>
    <property type="match status" value="1"/>
</dbReference>
<organism evidence="6 7">
    <name type="scientific">Aspergillus nanangensis</name>
    <dbReference type="NCBI Taxonomy" id="2582783"/>
    <lineage>
        <taxon>Eukaryota</taxon>
        <taxon>Fungi</taxon>
        <taxon>Dikarya</taxon>
        <taxon>Ascomycota</taxon>
        <taxon>Pezizomycotina</taxon>
        <taxon>Eurotiomycetes</taxon>
        <taxon>Eurotiomycetidae</taxon>
        <taxon>Eurotiales</taxon>
        <taxon>Aspergillaceae</taxon>
        <taxon>Aspergillus</taxon>
        <taxon>Aspergillus subgen. Circumdati</taxon>
    </lineage>
</organism>
<dbReference type="GO" id="GO:0019369">
    <property type="term" value="P:arachidonate metabolic process"/>
    <property type="evidence" value="ECO:0007669"/>
    <property type="project" value="TreeGrafter"/>
</dbReference>
<keyword evidence="1 4" id="KW-0378">Hydrolase</keyword>
<dbReference type="GO" id="GO:0016042">
    <property type="term" value="P:lipid catabolic process"/>
    <property type="evidence" value="ECO:0007669"/>
    <property type="project" value="UniProtKB-UniRule"/>
</dbReference>
<dbReference type="PANTHER" id="PTHR24185:SF1">
    <property type="entry name" value="CALCIUM-INDEPENDENT PHOSPHOLIPASE A2-GAMMA"/>
    <property type="match status" value="1"/>
</dbReference>
<dbReference type="SUPFAM" id="SSF52151">
    <property type="entry name" value="FabD/lysophospholipase-like"/>
    <property type="match status" value="1"/>
</dbReference>
<keyword evidence="3 4" id="KW-0443">Lipid metabolism</keyword>
<evidence type="ECO:0000256" key="4">
    <source>
        <dbReference type="PROSITE-ProRule" id="PRU01161"/>
    </source>
</evidence>
<evidence type="ECO:0000313" key="7">
    <source>
        <dbReference type="Proteomes" id="UP001194746"/>
    </source>
</evidence>
<dbReference type="Proteomes" id="UP001194746">
    <property type="component" value="Unassembled WGS sequence"/>
</dbReference>
<proteinExistence type="predicted"/>
<dbReference type="Pfam" id="PF01734">
    <property type="entry name" value="Patatin"/>
    <property type="match status" value="1"/>
</dbReference>
<keyword evidence="2 4" id="KW-0442">Lipid degradation</keyword>
<evidence type="ECO:0000256" key="3">
    <source>
        <dbReference type="ARBA" id="ARBA00023098"/>
    </source>
</evidence>
<feature type="active site" description="Nucleophile" evidence="4">
    <location>
        <position position="495"/>
    </location>
</feature>
<dbReference type="EMBL" id="VCAU01000135">
    <property type="protein sequence ID" value="KAF9884076.1"/>
    <property type="molecule type" value="Genomic_DNA"/>
</dbReference>
<dbReference type="GO" id="GO:0047499">
    <property type="term" value="F:calcium-independent phospholipase A2 activity"/>
    <property type="evidence" value="ECO:0007669"/>
    <property type="project" value="TreeGrafter"/>
</dbReference>
<evidence type="ECO:0000256" key="2">
    <source>
        <dbReference type="ARBA" id="ARBA00022963"/>
    </source>
</evidence>
<accession>A0AAD4CCU2</accession>
<feature type="domain" description="PNPLA" evidence="5">
    <location>
        <begin position="455"/>
        <end position="652"/>
    </location>
</feature>
<keyword evidence="7" id="KW-1185">Reference proteome</keyword>
<dbReference type="InterPro" id="IPR002641">
    <property type="entry name" value="PNPLA_dom"/>
</dbReference>
<feature type="short sequence motif" description="GXGXXG" evidence="4">
    <location>
        <begin position="459"/>
        <end position="464"/>
    </location>
</feature>
<dbReference type="Gene3D" id="3.40.1090.10">
    <property type="entry name" value="Cytosolic phospholipase A2 catalytic domain"/>
    <property type="match status" value="1"/>
</dbReference>
<evidence type="ECO:0000259" key="5">
    <source>
        <dbReference type="PROSITE" id="PS51635"/>
    </source>
</evidence>
<comment type="caution">
    <text evidence="6">The sequence shown here is derived from an EMBL/GenBank/DDBJ whole genome shotgun (WGS) entry which is preliminary data.</text>
</comment>
<dbReference type="PANTHER" id="PTHR24185">
    <property type="entry name" value="CALCIUM-INDEPENDENT PHOSPHOLIPASE A2-GAMMA"/>
    <property type="match status" value="1"/>
</dbReference>
<dbReference type="InterPro" id="IPR016035">
    <property type="entry name" value="Acyl_Trfase/lysoPLipase"/>
</dbReference>
<dbReference type="AlphaFoldDB" id="A0AAD4CCU2"/>
<protein>
    <recommendedName>
        <fullName evidence="5">PNPLA domain-containing protein</fullName>
    </recommendedName>
</protein>
<reference evidence="6" key="1">
    <citation type="journal article" date="2019" name="Beilstein J. Org. Chem.">
        <title>Nanangenines: drimane sesquiterpenoids as the dominant metabolite cohort of a novel Australian fungus, Aspergillus nanangensis.</title>
        <authorList>
            <person name="Lacey H.J."/>
            <person name="Gilchrist C.L.M."/>
            <person name="Crombie A."/>
            <person name="Kalaitzis J.A."/>
            <person name="Vuong D."/>
            <person name="Rutledge P.J."/>
            <person name="Turner P."/>
            <person name="Pitt J.I."/>
            <person name="Lacey E."/>
            <person name="Chooi Y.H."/>
            <person name="Piggott A.M."/>
        </authorList>
    </citation>
    <scope>NUCLEOTIDE SEQUENCE</scope>
    <source>
        <strain evidence="6">MST-FP2251</strain>
    </source>
</reference>
<evidence type="ECO:0000313" key="6">
    <source>
        <dbReference type="EMBL" id="KAF9884076.1"/>
    </source>
</evidence>
<feature type="short sequence motif" description="GXSXG" evidence="4">
    <location>
        <begin position="493"/>
        <end position="497"/>
    </location>
</feature>
<evidence type="ECO:0000256" key="1">
    <source>
        <dbReference type="ARBA" id="ARBA00022801"/>
    </source>
</evidence>
<sequence length="935" mass="104303">MTTSTWIHVTGDQWVDLYAPFEELDNQECVVPCAPAIVTVTSPQDKASPGGGYAISTVLKQGSSHSVVYNRMGGTGLWDSKVSRVTGGPGREKQRFRLREDSCPQAFGRKLSWTFSDVICIVTASVTQAIEELCDWILIDRPGSQHRPFVALVTEQDYLPHRDGPTFHGFIREQCWNRLCGKTGLGTSGPSAALEDQLDQFLSRLSLHRRPPEEEAIGETLCERLHSLIVNAREERKTHGHLWALPTFVSLVDEFCSYSTAVHAQPFDYIAALRKEYWPGGRMREESVLADWLCVGDCNRPLESCIAPLIASLFLEDASQLSHKFPPPATFAALYRPLCEEALHRAAGRSDWAAGITPERLFAAILQAMDGHDAPRVRQLWGRLTGLSLCCLCPWSRARVFLSCGHGLCERDAWRYSTRREAYATLSHFLCCPACGATVNCRIRLRPVQAGYRIATFDGGGVLGIVPLVSLDSIVQKLPFGLRAHHYFDIIVGTSTGSIIACAIGVNQWPLQRCIDEFTRAAKHVFQRASAWASALRVLWTDAKYRHRSLYDALQNIFEHEPLRRQCTATEDPVHVAVTTTDLDGGLHLFRSYWSGHRADDGLAPEGRIGSTENGPVWKCIAASCAVPYFLPPMDQLQDGALVANNPSAVARAEARGLWGDQMPDYAACFGTGQFRPLADRPDPSLPRAPGWLRRLVHCFLRGLDAELMYRRFTAQLSRRERGRYHRINPNLPCEPVDLDDVSAIPRLHQRTGEQMADDVVTAGHVNLRLSMVASLFYPVLTSTPIFDRHTGLYHVPLTILSRWEDDVSVSTRLYAYLQGASFWVQGWKYKPVTPLPVMVTLPSLEESITVELQLKDGKRSQISGLPLTVRRLRLLQPNIYLGRRGPQAGVKRSFTDESATKDGHKYARISKPDSCQSVLQFNVDGLHSKNQASV</sequence>
<name>A0AAD4CCU2_ASPNN</name>
<feature type="short sequence motif" description="DGA/G" evidence="4">
    <location>
        <begin position="639"/>
        <end position="641"/>
    </location>
</feature>
<feature type="active site" description="Proton acceptor" evidence="4">
    <location>
        <position position="639"/>
    </location>
</feature>